<keyword evidence="7" id="KW-0812">Transmembrane</keyword>
<dbReference type="EMBL" id="CP007139">
    <property type="protein sequence ID" value="AIE84197.1"/>
    <property type="molecule type" value="Genomic_DNA"/>
</dbReference>
<dbReference type="GO" id="GO:0004581">
    <property type="term" value="F:dolichyl-phosphate beta-glucosyltransferase activity"/>
    <property type="evidence" value="ECO:0007669"/>
    <property type="project" value="UniProtKB-EC"/>
</dbReference>
<organism evidence="14 15">
    <name type="scientific">Fimbriimonas ginsengisoli Gsoil 348</name>
    <dbReference type="NCBI Taxonomy" id="661478"/>
    <lineage>
        <taxon>Bacteria</taxon>
        <taxon>Bacillati</taxon>
        <taxon>Armatimonadota</taxon>
        <taxon>Fimbriimonadia</taxon>
        <taxon>Fimbriimonadales</taxon>
        <taxon>Fimbriimonadaceae</taxon>
        <taxon>Fimbriimonas</taxon>
    </lineage>
</organism>
<comment type="pathway">
    <text evidence="2">Protein modification; protein glycosylation.</text>
</comment>
<keyword evidence="5" id="KW-0328">Glycosyltransferase</keyword>
<evidence type="ECO:0000259" key="13">
    <source>
        <dbReference type="Pfam" id="PF00535"/>
    </source>
</evidence>
<name>A0A068NLA5_FIMGI</name>
<evidence type="ECO:0000256" key="12">
    <source>
        <dbReference type="ARBA" id="ARBA00045097"/>
    </source>
</evidence>
<dbReference type="Gene3D" id="3.90.550.10">
    <property type="entry name" value="Spore Coat Polysaccharide Biosynthesis Protein SpsA, Chain A"/>
    <property type="match status" value="1"/>
</dbReference>
<dbReference type="STRING" id="661478.OP10G_0829"/>
<evidence type="ECO:0000256" key="10">
    <source>
        <dbReference type="ARBA" id="ARBA00022989"/>
    </source>
</evidence>
<evidence type="ECO:0000256" key="7">
    <source>
        <dbReference type="ARBA" id="ARBA00022692"/>
    </source>
</evidence>
<evidence type="ECO:0000313" key="15">
    <source>
        <dbReference type="Proteomes" id="UP000027982"/>
    </source>
</evidence>
<proteinExistence type="inferred from homology"/>
<evidence type="ECO:0000256" key="9">
    <source>
        <dbReference type="ARBA" id="ARBA00022968"/>
    </source>
</evidence>
<evidence type="ECO:0000313" key="14">
    <source>
        <dbReference type="EMBL" id="AIE84197.1"/>
    </source>
</evidence>
<dbReference type="GO" id="GO:0006487">
    <property type="term" value="P:protein N-linked glycosylation"/>
    <property type="evidence" value="ECO:0007669"/>
    <property type="project" value="TreeGrafter"/>
</dbReference>
<dbReference type="PANTHER" id="PTHR10859:SF91">
    <property type="entry name" value="DOLICHYL-PHOSPHATE BETA-GLUCOSYLTRANSFERASE"/>
    <property type="match status" value="1"/>
</dbReference>
<keyword evidence="11" id="KW-0472">Membrane</keyword>
<comment type="subcellular location">
    <subcellularLocation>
        <location evidence="1">Endoplasmic reticulum membrane</location>
        <topology evidence="1">Single-pass membrane protein</topology>
    </subcellularLocation>
</comment>
<accession>A0A068NLA5</accession>
<keyword evidence="6 14" id="KW-0808">Transferase</keyword>
<evidence type="ECO:0000256" key="5">
    <source>
        <dbReference type="ARBA" id="ARBA00022676"/>
    </source>
</evidence>
<keyword evidence="15" id="KW-1185">Reference proteome</keyword>
<sequence>MVVPAYNEEERLPRTLARLHEYYSGQGYRYEVIVVSDGSADRTRELVEDFAKGHPEFRVIEYQPNHGKGYAVRTGIEQAKGELILFCDADLATPQEETEKLLEHMAKGADVAIGSRPLRESTLEVHQPFYREMLGRSFNKLVQLLAIRGIEDTQCGFKMFTPEAAREIFRRCKLDGFGFDFESLMIARDLGLRIDEVPIRWSHQEGSKVVLMRDGPRMLLDLVKLRLAGKRKRLALRG</sequence>
<keyword evidence="10" id="KW-1133">Transmembrane helix</keyword>
<dbReference type="SUPFAM" id="SSF53448">
    <property type="entry name" value="Nucleotide-diphospho-sugar transferases"/>
    <property type="match status" value="1"/>
</dbReference>
<comment type="similarity">
    <text evidence="3">Belongs to the glycosyltransferase 2 family.</text>
</comment>
<evidence type="ECO:0000256" key="2">
    <source>
        <dbReference type="ARBA" id="ARBA00004922"/>
    </source>
</evidence>
<comment type="catalytic activity">
    <reaction evidence="12">
        <text>a di-trans,poly-cis-dolichyl phosphate + UDP-alpha-D-glucose = a di-trans,poly-cis-dolichyl beta-D-glucosyl phosphate + UDP</text>
        <dbReference type="Rhea" id="RHEA:15401"/>
        <dbReference type="Rhea" id="RHEA-COMP:19498"/>
        <dbReference type="Rhea" id="RHEA-COMP:19502"/>
        <dbReference type="ChEBI" id="CHEBI:57525"/>
        <dbReference type="ChEBI" id="CHEBI:57683"/>
        <dbReference type="ChEBI" id="CHEBI:58223"/>
        <dbReference type="ChEBI" id="CHEBI:58885"/>
        <dbReference type="EC" id="2.4.1.117"/>
    </reaction>
    <physiologicalReaction direction="left-to-right" evidence="12">
        <dbReference type="Rhea" id="RHEA:15402"/>
    </physiologicalReaction>
</comment>
<dbReference type="InterPro" id="IPR035518">
    <property type="entry name" value="DPG_synthase"/>
</dbReference>
<dbReference type="eggNOG" id="COG1215">
    <property type="taxonomic scope" value="Bacteria"/>
</dbReference>
<dbReference type="InterPro" id="IPR001173">
    <property type="entry name" value="Glyco_trans_2-like"/>
</dbReference>
<evidence type="ECO:0000256" key="4">
    <source>
        <dbReference type="ARBA" id="ARBA00012583"/>
    </source>
</evidence>
<protein>
    <recommendedName>
        <fullName evidence="4">dolichyl-phosphate beta-glucosyltransferase</fullName>
        <ecNumber evidence="4">2.4.1.117</ecNumber>
    </recommendedName>
</protein>
<evidence type="ECO:0000256" key="3">
    <source>
        <dbReference type="ARBA" id="ARBA00006739"/>
    </source>
</evidence>
<keyword evidence="9" id="KW-0735">Signal-anchor</keyword>
<gene>
    <name evidence="14" type="ORF">OP10G_0829</name>
</gene>
<dbReference type="HOGENOM" id="CLU_033536_9_0_0"/>
<dbReference type="EC" id="2.4.1.117" evidence="4"/>
<feature type="domain" description="Glycosyltransferase 2-like" evidence="13">
    <location>
        <begin position="2"/>
        <end position="169"/>
    </location>
</feature>
<evidence type="ECO:0000256" key="11">
    <source>
        <dbReference type="ARBA" id="ARBA00023136"/>
    </source>
</evidence>
<evidence type="ECO:0000256" key="8">
    <source>
        <dbReference type="ARBA" id="ARBA00022824"/>
    </source>
</evidence>
<evidence type="ECO:0000256" key="6">
    <source>
        <dbReference type="ARBA" id="ARBA00022679"/>
    </source>
</evidence>
<dbReference type="InterPro" id="IPR029044">
    <property type="entry name" value="Nucleotide-diphossugar_trans"/>
</dbReference>
<dbReference type="KEGG" id="fgi:OP10G_0829"/>
<reference evidence="14 15" key="1">
    <citation type="journal article" date="2014" name="PLoS ONE">
        <title>The first complete genome sequence of the class fimbriimonadia in the phylum armatimonadetes.</title>
        <authorList>
            <person name="Hu Z.Y."/>
            <person name="Wang Y.Z."/>
            <person name="Im W.T."/>
            <person name="Wang S.Y."/>
            <person name="Zhao G.P."/>
            <person name="Zheng H.J."/>
            <person name="Quan Z.X."/>
        </authorList>
    </citation>
    <scope>NUCLEOTIDE SEQUENCE [LARGE SCALE GENOMIC DNA]</scope>
    <source>
        <strain evidence="14">Gsoil 348</strain>
    </source>
</reference>
<dbReference type="Pfam" id="PF00535">
    <property type="entry name" value="Glycos_transf_2"/>
    <property type="match status" value="1"/>
</dbReference>
<keyword evidence="8" id="KW-0256">Endoplasmic reticulum</keyword>
<evidence type="ECO:0000256" key="1">
    <source>
        <dbReference type="ARBA" id="ARBA00004389"/>
    </source>
</evidence>
<dbReference type="CDD" id="cd04188">
    <property type="entry name" value="DPG_synthase"/>
    <property type="match status" value="1"/>
</dbReference>
<dbReference type="Proteomes" id="UP000027982">
    <property type="component" value="Chromosome"/>
</dbReference>
<dbReference type="AlphaFoldDB" id="A0A068NLA5"/>
<dbReference type="PANTHER" id="PTHR10859">
    <property type="entry name" value="GLYCOSYL TRANSFERASE"/>
    <property type="match status" value="1"/>
</dbReference>